<feature type="compositionally biased region" description="Polar residues" evidence="1">
    <location>
        <begin position="150"/>
        <end position="163"/>
    </location>
</feature>
<dbReference type="AlphaFoldDB" id="A0A6G1HD59"/>
<dbReference type="Proteomes" id="UP000800041">
    <property type="component" value="Unassembled WGS sequence"/>
</dbReference>
<accession>A0A6G1HD59</accession>
<dbReference type="PANTHER" id="PTHR42070:SF1">
    <property type="entry name" value="FILAMENT ASSOCIATED PROTEIN, PUTATIVE (AFU_ORTHOLOGUE AFUA_8G06630)-RELATED"/>
    <property type="match status" value="1"/>
</dbReference>
<protein>
    <recommendedName>
        <fullName evidence="4">BZIP domain-containing protein</fullName>
    </recommendedName>
</protein>
<feature type="region of interest" description="Disordered" evidence="1">
    <location>
        <begin position="1"/>
        <end position="24"/>
    </location>
</feature>
<feature type="compositionally biased region" description="Low complexity" evidence="1">
    <location>
        <begin position="168"/>
        <end position="177"/>
    </location>
</feature>
<dbReference type="EMBL" id="ML977141">
    <property type="protein sequence ID" value="KAF1990868.1"/>
    <property type="molecule type" value="Genomic_DNA"/>
</dbReference>
<evidence type="ECO:0000256" key="1">
    <source>
        <dbReference type="SAM" id="MobiDB-lite"/>
    </source>
</evidence>
<feature type="compositionally biased region" description="Basic and acidic residues" evidence="1">
    <location>
        <begin position="1"/>
        <end position="20"/>
    </location>
</feature>
<name>A0A6G1HD59_9PEZI</name>
<keyword evidence="3" id="KW-1185">Reference proteome</keyword>
<sequence length="295" mass="31893">MPAPAQRKEDSLARVRDNQRRSRARRKEYLEELESKFRNCEQKGAEASAEIQVAARRVLDENRRLRSLLRLKGVSDAEVDDFNGCGNHDENQVPASAELNAMLGQRKPCRGGGEGCGTASMDISLAQRTPRPIESPYRTSAVEPAVAASDQASSGGRESTSGHAVTHGLLSGDSSSSESLHQIPYAVAFEAESPRITTYRGSFGADIPYQSQYFPGEVINVTRDYVAEGPASNHHEFATTSSCIHAASIIRSISTREGLEVEADLGCTAPGTDCKVNNSLVLSVMDRYSDTTANI</sequence>
<evidence type="ECO:0000313" key="2">
    <source>
        <dbReference type="EMBL" id="KAF1990868.1"/>
    </source>
</evidence>
<evidence type="ECO:0000313" key="3">
    <source>
        <dbReference type="Proteomes" id="UP000800041"/>
    </source>
</evidence>
<reference evidence="2" key="1">
    <citation type="journal article" date="2020" name="Stud. Mycol.">
        <title>101 Dothideomycetes genomes: a test case for predicting lifestyles and emergence of pathogens.</title>
        <authorList>
            <person name="Haridas S."/>
            <person name="Albert R."/>
            <person name="Binder M."/>
            <person name="Bloem J."/>
            <person name="Labutti K."/>
            <person name="Salamov A."/>
            <person name="Andreopoulos B."/>
            <person name="Baker S."/>
            <person name="Barry K."/>
            <person name="Bills G."/>
            <person name="Bluhm B."/>
            <person name="Cannon C."/>
            <person name="Castanera R."/>
            <person name="Culley D."/>
            <person name="Daum C."/>
            <person name="Ezra D."/>
            <person name="Gonzalez J."/>
            <person name="Henrissat B."/>
            <person name="Kuo A."/>
            <person name="Liang C."/>
            <person name="Lipzen A."/>
            <person name="Lutzoni F."/>
            <person name="Magnuson J."/>
            <person name="Mondo S."/>
            <person name="Nolan M."/>
            <person name="Ohm R."/>
            <person name="Pangilinan J."/>
            <person name="Park H.-J."/>
            <person name="Ramirez L."/>
            <person name="Alfaro M."/>
            <person name="Sun H."/>
            <person name="Tritt A."/>
            <person name="Yoshinaga Y."/>
            <person name="Zwiers L.-H."/>
            <person name="Turgeon B."/>
            <person name="Goodwin S."/>
            <person name="Spatafora J."/>
            <person name="Crous P."/>
            <person name="Grigoriev I."/>
        </authorList>
    </citation>
    <scope>NUCLEOTIDE SEQUENCE</scope>
    <source>
        <strain evidence="2">CBS 113979</strain>
    </source>
</reference>
<dbReference type="OrthoDB" id="4505928at2759"/>
<dbReference type="PANTHER" id="PTHR42070">
    <property type="entry name" value="FILAMENT ASSOCIATED PROTEIN, PUTATIVE (AFU_ORTHOLOGUE AFUA_8G06630)-RELATED"/>
    <property type="match status" value="1"/>
</dbReference>
<proteinExistence type="predicted"/>
<evidence type="ECO:0008006" key="4">
    <source>
        <dbReference type="Google" id="ProtNLM"/>
    </source>
</evidence>
<feature type="region of interest" description="Disordered" evidence="1">
    <location>
        <begin position="135"/>
        <end position="177"/>
    </location>
</feature>
<gene>
    <name evidence="2" type="ORF">K402DRAFT_451156</name>
</gene>
<organism evidence="2 3">
    <name type="scientific">Aulographum hederae CBS 113979</name>
    <dbReference type="NCBI Taxonomy" id="1176131"/>
    <lineage>
        <taxon>Eukaryota</taxon>
        <taxon>Fungi</taxon>
        <taxon>Dikarya</taxon>
        <taxon>Ascomycota</taxon>
        <taxon>Pezizomycotina</taxon>
        <taxon>Dothideomycetes</taxon>
        <taxon>Pleosporomycetidae</taxon>
        <taxon>Aulographales</taxon>
        <taxon>Aulographaceae</taxon>
    </lineage>
</organism>
<dbReference type="CDD" id="cd14688">
    <property type="entry name" value="bZIP_YAP"/>
    <property type="match status" value="1"/>
</dbReference>